<dbReference type="Pfam" id="PF11927">
    <property type="entry name" value="HODM_asu-like"/>
    <property type="match status" value="1"/>
</dbReference>
<dbReference type="OrthoDB" id="5043642at2759"/>
<dbReference type="InterPro" id="IPR021848">
    <property type="entry name" value="HODM_asu-like"/>
</dbReference>
<protein>
    <submittedName>
        <fullName evidence="1">Uncharacterized protein</fullName>
    </submittedName>
</protein>
<keyword evidence="2" id="KW-1185">Reference proteome</keyword>
<gene>
    <name evidence="1" type="ORF">AAP_01947</name>
</gene>
<dbReference type="Proteomes" id="UP000242877">
    <property type="component" value="Unassembled WGS sequence"/>
</dbReference>
<dbReference type="VEuPathDB" id="FungiDB:AAP_01947"/>
<sequence>MSQPPIFKEISTSPFQAAIAQASNVSVQSLNMENVRQVYTHAYDMMFHATESATNAAGLNLDALGLSVDNVLTIGMIVTVMSVFWVWRVTSLPKKKETFPGLEEVRRLAPELTPLEKFDVEKEEPTKVRPYKKKYNLTMALESLDPNELILMDKTYKDRIKLRQTTLKENRTIVRAVNRTKGPNGNEEDPRIRPAIEELYSWIMGHYLPTRYPTMFRLVKTTFETGETVLLHNRITGDVLPATMNKSQTIEDAFEKMNKTVDEDMLILLPQETVPEDQPENDVVAEDRVDGAPANARYILEAYFSCFPSGFNPYEKMGKLR</sequence>
<dbReference type="AlphaFoldDB" id="A0A168B175"/>
<organism evidence="1 2">
    <name type="scientific">Ascosphaera apis ARSEF 7405</name>
    <dbReference type="NCBI Taxonomy" id="392613"/>
    <lineage>
        <taxon>Eukaryota</taxon>
        <taxon>Fungi</taxon>
        <taxon>Dikarya</taxon>
        <taxon>Ascomycota</taxon>
        <taxon>Pezizomycotina</taxon>
        <taxon>Eurotiomycetes</taxon>
        <taxon>Eurotiomycetidae</taxon>
        <taxon>Onygenales</taxon>
        <taxon>Ascosphaeraceae</taxon>
        <taxon>Ascosphaera</taxon>
    </lineage>
</organism>
<evidence type="ECO:0000313" key="1">
    <source>
        <dbReference type="EMBL" id="KZZ94647.1"/>
    </source>
</evidence>
<dbReference type="EMBL" id="AZGZ01000006">
    <property type="protein sequence ID" value="KZZ94647.1"/>
    <property type="molecule type" value="Genomic_DNA"/>
</dbReference>
<proteinExistence type="predicted"/>
<accession>A0A168B175</accession>
<name>A0A168B175_9EURO</name>
<comment type="caution">
    <text evidence="1">The sequence shown here is derived from an EMBL/GenBank/DDBJ whole genome shotgun (WGS) entry which is preliminary data.</text>
</comment>
<evidence type="ECO:0000313" key="2">
    <source>
        <dbReference type="Proteomes" id="UP000242877"/>
    </source>
</evidence>
<reference evidence="1 2" key="1">
    <citation type="journal article" date="2016" name="Genome Biol. Evol.">
        <title>Divergent and convergent evolution of fungal pathogenicity.</title>
        <authorList>
            <person name="Shang Y."/>
            <person name="Xiao G."/>
            <person name="Zheng P."/>
            <person name="Cen K."/>
            <person name="Zhan S."/>
            <person name="Wang C."/>
        </authorList>
    </citation>
    <scope>NUCLEOTIDE SEQUENCE [LARGE SCALE GENOMIC DNA]</scope>
    <source>
        <strain evidence="1 2">ARSEF 7405</strain>
    </source>
</reference>